<accession>A0A0M2GWC9</accession>
<dbReference type="InterPro" id="IPR036291">
    <property type="entry name" value="NAD(P)-bd_dom_sf"/>
</dbReference>
<feature type="domain" description="Enoyl reductase (ER)" evidence="3">
    <location>
        <begin position="11"/>
        <end position="309"/>
    </location>
</feature>
<protein>
    <submittedName>
        <fullName evidence="4">Quinone oxidoreductase 1</fullName>
        <ecNumber evidence="4">1.6.5.5</ecNumber>
    </submittedName>
</protein>
<dbReference type="GO" id="GO:0003960">
    <property type="term" value="F:quinone reductase (NADPH) activity"/>
    <property type="evidence" value="ECO:0007669"/>
    <property type="project" value="UniProtKB-EC"/>
</dbReference>
<dbReference type="SUPFAM" id="SSF51735">
    <property type="entry name" value="NAD(P)-binding Rossmann-fold domains"/>
    <property type="match status" value="1"/>
</dbReference>
<evidence type="ECO:0000313" key="4">
    <source>
        <dbReference type="EMBL" id="KJL37870.1"/>
    </source>
</evidence>
<keyword evidence="5" id="KW-1185">Reference proteome</keyword>
<keyword evidence="2 4" id="KW-0560">Oxidoreductase</keyword>
<dbReference type="Gene3D" id="3.90.180.10">
    <property type="entry name" value="Medium-chain alcohol dehydrogenases, catalytic domain"/>
    <property type="match status" value="1"/>
</dbReference>
<dbReference type="EMBL" id="JYIZ01000056">
    <property type="protein sequence ID" value="KJL37870.1"/>
    <property type="molecule type" value="Genomic_DNA"/>
</dbReference>
<dbReference type="GO" id="GO:0005829">
    <property type="term" value="C:cytosol"/>
    <property type="evidence" value="ECO:0007669"/>
    <property type="project" value="TreeGrafter"/>
</dbReference>
<dbReference type="GO" id="GO:0070402">
    <property type="term" value="F:NADPH binding"/>
    <property type="evidence" value="ECO:0007669"/>
    <property type="project" value="TreeGrafter"/>
</dbReference>
<dbReference type="EC" id="1.6.5.5" evidence="4"/>
<evidence type="ECO:0000256" key="1">
    <source>
        <dbReference type="ARBA" id="ARBA00022857"/>
    </source>
</evidence>
<evidence type="ECO:0000259" key="3">
    <source>
        <dbReference type="SMART" id="SM00829"/>
    </source>
</evidence>
<dbReference type="SMART" id="SM00829">
    <property type="entry name" value="PKS_ER"/>
    <property type="match status" value="1"/>
</dbReference>
<proteinExistence type="predicted"/>
<name>A0A0M2GWC9_9MICO</name>
<sequence>MAAHWIAPRPGTPEVWEFVEHEVPAPGSGEVTIAVRAAGMNPADVKHVASERPGATFPVPIGYEVSGVLTAIGPDTVIGSGAARIGDEVVAFRVQGGYATALTVDASTVFAKPARLSHAEAANLLLAGTTAAEMLDVVSAGAGETILVHGASGAVGVSVLQQARLLGVRVVGTAGEHGAERVRRYGGIPVRYGDGLAARVREAAPSPVAAALDCVGTAEAVDVSLDLVADRSRIVTIVAAARAAESGFRAVAGALPASARFRDAARARLLDLAASGSLEVPLATTYPLADAKEAAAHLMAGHTGGKIALIP</sequence>
<dbReference type="GO" id="GO:0035925">
    <property type="term" value="F:mRNA 3'-UTR AU-rich region binding"/>
    <property type="evidence" value="ECO:0007669"/>
    <property type="project" value="TreeGrafter"/>
</dbReference>
<dbReference type="RefSeq" id="WP_045276785.1">
    <property type="nucleotide sequence ID" value="NZ_BAAAUP010000014.1"/>
</dbReference>
<dbReference type="Gene3D" id="3.40.50.720">
    <property type="entry name" value="NAD(P)-binding Rossmann-like Domain"/>
    <property type="match status" value="1"/>
</dbReference>
<dbReference type="InterPro" id="IPR020843">
    <property type="entry name" value="ER"/>
</dbReference>
<dbReference type="PANTHER" id="PTHR48106:SF13">
    <property type="entry name" value="QUINONE OXIDOREDUCTASE-RELATED"/>
    <property type="match status" value="1"/>
</dbReference>
<dbReference type="Pfam" id="PF08240">
    <property type="entry name" value="ADH_N"/>
    <property type="match status" value="1"/>
</dbReference>
<dbReference type="InterPro" id="IPR013154">
    <property type="entry name" value="ADH-like_N"/>
</dbReference>
<dbReference type="SUPFAM" id="SSF50129">
    <property type="entry name" value="GroES-like"/>
    <property type="match status" value="1"/>
</dbReference>
<evidence type="ECO:0000313" key="5">
    <source>
        <dbReference type="Proteomes" id="UP000033956"/>
    </source>
</evidence>
<organism evidence="4 5">
    <name type="scientific">Microbacterium terrae</name>
    <dbReference type="NCBI Taxonomy" id="69369"/>
    <lineage>
        <taxon>Bacteria</taxon>
        <taxon>Bacillati</taxon>
        <taxon>Actinomycetota</taxon>
        <taxon>Actinomycetes</taxon>
        <taxon>Micrococcales</taxon>
        <taxon>Microbacteriaceae</taxon>
        <taxon>Microbacterium</taxon>
    </lineage>
</organism>
<dbReference type="AlphaFoldDB" id="A0A0M2GWC9"/>
<dbReference type="CDD" id="cd05289">
    <property type="entry name" value="MDR_like_2"/>
    <property type="match status" value="1"/>
</dbReference>
<dbReference type="PATRIC" id="fig|92835.4.peg.2894"/>
<comment type="caution">
    <text evidence="4">The sequence shown here is derived from an EMBL/GenBank/DDBJ whole genome shotgun (WGS) entry which is preliminary data.</text>
</comment>
<dbReference type="PANTHER" id="PTHR48106">
    <property type="entry name" value="QUINONE OXIDOREDUCTASE PIG3-RELATED"/>
    <property type="match status" value="1"/>
</dbReference>
<dbReference type="Pfam" id="PF13602">
    <property type="entry name" value="ADH_zinc_N_2"/>
    <property type="match status" value="1"/>
</dbReference>
<dbReference type="Proteomes" id="UP000033956">
    <property type="component" value="Unassembled WGS sequence"/>
</dbReference>
<evidence type="ECO:0000256" key="2">
    <source>
        <dbReference type="ARBA" id="ARBA00023002"/>
    </source>
</evidence>
<dbReference type="OrthoDB" id="9801186at2"/>
<keyword evidence="1" id="KW-0521">NADP</keyword>
<dbReference type="STRING" id="92835.RS81_02858"/>
<dbReference type="InterPro" id="IPR011032">
    <property type="entry name" value="GroES-like_sf"/>
</dbReference>
<gene>
    <name evidence="4" type="primary">qorA_3</name>
    <name evidence="4" type="ORF">RS81_02858</name>
</gene>
<reference evidence="4 5" key="1">
    <citation type="submission" date="2015-02" db="EMBL/GenBank/DDBJ databases">
        <title>Draft genome sequences of ten Microbacterium spp. with emphasis on heavy metal contaminated environments.</title>
        <authorList>
            <person name="Corretto E."/>
        </authorList>
    </citation>
    <scope>NUCLEOTIDE SEQUENCE [LARGE SCALE GENOMIC DNA]</scope>
    <source>
        <strain evidence="4 5">DSM 12510</strain>
    </source>
</reference>